<protein>
    <recommendedName>
        <fullName evidence="3">Bacilysin biosynthesis protein BacA</fullName>
    </recommendedName>
</protein>
<accession>A0ABU8SMK0</accession>
<gene>
    <name evidence="1" type="ORF">R4146_08145</name>
</gene>
<dbReference type="EMBL" id="JAWMWH010000003">
    <property type="protein sequence ID" value="MEJ6401111.1"/>
    <property type="molecule type" value="Genomic_DNA"/>
</dbReference>
<sequence length="183" mass="21420">MTNLHTLGPKATDSFRAAQYLIHHHDKFKDEAIVLHDSFETIYQHLKSYSGDYFLVPTAYQSRTNHESWASNNYYFWQDLSIVDTFFLPTYPMLLVENQDINNHHAVLHAATNELMNQFESTLDAPLERSYVTSKPLAKTAFAEGKFQYAIFSKPATPLSFEFHDRILQEYHIDMVWCVYEIN</sequence>
<evidence type="ECO:0008006" key="3">
    <source>
        <dbReference type="Google" id="ProtNLM"/>
    </source>
</evidence>
<evidence type="ECO:0000313" key="2">
    <source>
        <dbReference type="Proteomes" id="UP001370590"/>
    </source>
</evidence>
<name>A0ABU8SMK0_9LACO</name>
<dbReference type="Proteomes" id="UP001370590">
    <property type="component" value="Unassembled WGS sequence"/>
</dbReference>
<evidence type="ECO:0000313" key="1">
    <source>
        <dbReference type="EMBL" id="MEJ6401111.1"/>
    </source>
</evidence>
<reference evidence="1 2" key="1">
    <citation type="submission" date="2023-10" db="EMBL/GenBank/DDBJ databases">
        <title>Nicoliella lavandulae sp. nov. isolated from Lavandula angustifolia flowers.</title>
        <authorList>
            <person name="Alcantara C."/>
            <person name="Zuniga M."/>
            <person name="Landete J.M."/>
            <person name="Monedero V."/>
        </authorList>
    </citation>
    <scope>NUCLEOTIDE SEQUENCE [LARGE SCALE GENOMIC DNA]</scope>
    <source>
        <strain evidence="1 2">Es01</strain>
    </source>
</reference>
<proteinExistence type="predicted"/>
<dbReference type="RefSeq" id="WP_339960958.1">
    <property type="nucleotide sequence ID" value="NZ_JAWMWH010000003.1"/>
</dbReference>
<organism evidence="1 2">
    <name type="scientific">Nicoliella lavandulae</name>
    <dbReference type="NCBI Taxonomy" id="3082954"/>
    <lineage>
        <taxon>Bacteria</taxon>
        <taxon>Bacillati</taxon>
        <taxon>Bacillota</taxon>
        <taxon>Bacilli</taxon>
        <taxon>Lactobacillales</taxon>
        <taxon>Lactobacillaceae</taxon>
        <taxon>Nicoliella</taxon>
    </lineage>
</organism>
<comment type="caution">
    <text evidence="1">The sequence shown here is derived from an EMBL/GenBank/DDBJ whole genome shotgun (WGS) entry which is preliminary data.</text>
</comment>
<keyword evidence="2" id="KW-1185">Reference proteome</keyword>